<evidence type="ECO:0000256" key="1">
    <source>
        <dbReference type="ARBA" id="ARBA00004202"/>
    </source>
</evidence>
<dbReference type="GO" id="GO:0005886">
    <property type="term" value="C:plasma membrane"/>
    <property type="evidence" value="ECO:0007669"/>
    <property type="project" value="UniProtKB-SubCell"/>
</dbReference>
<dbReference type="GO" id="GO:0005524">
    <property type="term" value="F:ATP binding"/>
    <property type="evidence" value="ECO:0007669"/>
    <property type="project" value="UniProtKB-KW"/>
</dbReference>
<dbReference type="InterPro" id="IPR003439">
    <property type="entry name" value="ABC_transporter-like_ATP-bd"/>
</dbReference>
<evidence type="ECO:0000256" key="8">
    <source>
        <dbReference type="ARBA" id="ARBA00023065"/>
    </source>
</evidence>
<keyword evidence="2" id="KW-0813">Transport</keyword>
<evidence type="ECO:0000256" key="2">
    <source>
        <dbReference type="ARBA" id="ARBA00022448"/>
    </source>
</evidence>
<evidence type="ECO:0000256" key="7">
    <source>
        <dbReference type="ARBA" id="ARBA00023004"/>
    </source>
</evidence>
<evidence type="ECO:0000313" key="12">
    <source>
        <dbReference type="EMBL" id="KAB1631335.1"/>
    </source>
</evidence>
<feature type="compositionally biased region" description="Polar residues" evidence="10">
    <location>
        <begin position="1"/>
        <end position="10"/>
    </location>
</feature>
<keyword evidence="5" id="KW-0547">Nucleotide-binding</keyword>
<keyword evidence="9" id="KW-0472">Membrane</keyword>
<keyword evidence="3" id="KW-1003">Cell membrane</keyword>
<dbReference type="Proteomes" id="UP000481339">
    <property type="component" value="Unassembled WGS sequence"/>
</dbReference>
<dbReference type="EMBL" id="WBKA01000007">
    <property type="protein sequence ID" value="KAB1631335.1"/>
    <property type="molecule type" value="Genomic_DNA"/>
</dbReference>
<dbReference type="OrthoDB" id="5296765at2"/>
<gene>
    <name evidence="12" type="ORF">F8O02_08165</name>
</gene>
<accession>A0A7C8BMG7</accession>
<evidence type="ECO:0000313" key="13">
    <source>
        <dbReference type="Proteomes" id="UP000481339"/>
    </source>
</evidence>
<dbReference type="FunFam" id="3.40.50.300:FF:000134">
    <property type="entry name" value="Iron-enterobactin ABC transporter ATP-binding protein"/>
    <property type="match status" value="1"/>
</dbReference>
<dbReference type="PANTHER" id="PTHR42771">
    <property type="entry name" value="IRON(3+)-HYDROXAMATE IMPORT ATP-BINDING PROTEIN FHUC"/>
    <property type="match status" value="1"/>
</dbReference>
<evidence type="ECO:0000256" key="3">
    <source>
        <dbReference type="ARBA" id="ARBA00022475"/>
    </source>
</evidence>
<evidence type="ECO:0000256" key="10">
    <source>
        <dbReference type="SAM" id="MobiDB-lite"/>
    </source>
</evidence>
<dbReference type="InterPro" id="IPR003593">
    <property type="entry name" value="AAA+_ATPase"/>
</dbReference>
<dbReference type="SUPFAM" id="SSF52540">
    <property type="entry name" value="P-loop containing nucleoside triphosphate hydrolases"/>
    <property type="match status" value="1"/>
</dbReference>
<organism evidence="12 13">
    <name type="scientific">Pseudoclavibacter caeni</name>
    <dbReference type="NCBI Taxonomy" id="908846"/>
    <lineage>
        <taxon>Bacteria</taxon>
        <taxon>Bacillati</taxon>
        <taxon>Actinomycetota</taxon>
        <taxon>Actinomycetes</taxon>
        <taxon>Micrococcales</taxon>
        <taxon>Microbacteriaceae</taxon>
        <taxon>Pseudoclavibacter</taxon>
    </lineage>
</organism>
<dbReference type="PROSITE" id="PS00211">
    <property type="entry name" value="ABC_TRANSPORTER_1"/>
    <property type="match status" value="1"/>
</dbReference>
<feature type="region of interest" description="Disordered" evidence="10">
    <location>
        <begin position="1"/>
        <end position="24"/>
    </location>
</feature>
<protein>
    <submittedName>
        <fullName evidence="12">ABC transporter ATP-binding protein</fullName>
    </submittedName>
</protein>
<dbReference type="InterPro" id="IPR017871">
    <property type="entry name" value="ABC_transporter-like_CS"/>
</dbReference>
<keyword evidence="4" id="KW-0410">Iron transport</keyword>
<dbReference type="Pfam" id="PF00005">
    <property type="entry name" value="ABC_tran"/>
    <property type="match status" value="1"/>
</dbReference>
<dbReference type="PANTHER" id="PTHR42771:SF12">
    <property type="entry name" value="FE(3+) DICITRATE TRANSPORT ATP-BINDING PROTEIN FECE-RELATED"/>
    <property type="match status" value="1"/>
</dbReference>
<dbReference type="RefSeq" id="WP_158036752.1">
    <property type="nucleotide sequence ID" value="NZ_BAAAZV010000020.1"/>
</dbReference>
<evidence type="ECO:0000256" key="4">
    <source>
        <dbReference type="ARBA" id="ARBA00022496"/>
    </source>
</evidence>
<evidence type="ECO:0000256" key="6">
    <source>
        <dbReference type="ARBA" id="ARBA00022840"/>
    </source>
</evidence>
<reference evidence="12 13" key="1">
    <citation type="submission" date="2019-09" db="EMBL/GenBank/DDBJ databases">
        <title>Phylogeny of genus Pseudoclavibacter and closely related genus.</title>
        <authorList>
            <person name="Li Y."/>
        </authorList>
    </citation>
    <scope>NUCLEOTIDE SEQUENCE [LARGE SCALE GENOMIC DNA]</scope>
    <source>
        <strain evidence="12 13">JCM 16921</strain>
    </source>
</reference>
<feature type="domain" description="ABC transporter" evidence="11">
    <location>
        <begin position="29"/>
        <end position="268"/>
    </location>
</feature>
<dbReference type="GO" id="GO:0016887">
    <property type="term" value="F:ATP hydrolysis activity"/>
    <property type="evidence" value="ECO:0007669"/>
    <property type="project" value="InterPro"/>
</dbReference>
<comment type="caution">
    <text evidence="12">The sequence shown here is derived from an EMBL/GenBank/DDBJ whole genome shotgun (WGS) entry which is preliminary data.</text>
</comment>
<dbReference type="InterPro" id="IPR051535">
    <property type="entry name" value="Siderophore_ABC-ATPase"/>
</dbReference>
<evidence type="ECO:0000259" key="11">
    <source>
        <dbReference type="PROSITE" id="PS50893"/>
    </source>
</evidence>
<dbReference type="AlphaFoldDB" id="A0A7C8BMG7"/>
<dbReference type="CDD" id="cd03214">
    <property type="entry name" value="ABC_Iron-Siderophores_B12_Hemin"/>
    <property type="match status" value="1"/>
</dbReference>
<dbReference type="GO" id="GO:0006826">
    <property type="term" value="P:iron ion transport"/>
    <property type="evidence" value="ECO:0007669"/>
    <property type="project" value="UniProtKB-KW"/>
</dbReference>
<dbReference type="PROSITE" id="PS50893">
    <property type="entry name" value="ABC_TRANSPORTER_2"/>
    <property type="match status" value="1"/>
</dbReference>
<dbReference type="SMART" id="SM00382">
    <property type="entry name" value="AAA"/>
    <property type="match status" value="1"/>
</dbReference>
<keyword evidence="8" id="KW-0406">Ion transport</keyword>
<dbReference type="InterPro" id="IPR027417">
    <property type="entry name" value="P-loop_NTPase"/>
</dbReference>
<name>A0A7C8BMG7_9MICO</name>
<evidence type="ECO:0000256" key="9">
    <source>
        <dbReference type="ARBA" id="ARBA00023136"/>
    </source>
</evidence>
<comment type="subcellular location">
    <subcellularLocation>
        <location evidence="1">Cell membrane</location>
        <topology evidence="1">Peripheral membrane protein</topology>
    </subcellularLocation>
</comment>
<keyword evidence="6 12" id="KW-0067">ATP-binding</keyword>
<sequence length="298" mass="32059">MSATSTVTGTEHTDDEATRASAGAVRTRLHGRGVTVDYGRRGSGREILHGVDVVIPEGELTVIVGPNACGKSTLLKALARMLPPRSGSVWLDDRDITDYAPKEVARRLGLLPQNPSAPEGIIVSELVARGRYPHQSLLRQWTPEDEQAVVEAMAAANVTDLADRTIDQLSGGQRQRVWIAMALAQQTPLLLLDEPTTYLDIAHQVEVLDLTRRLHRAGRTVVAVLHELNLAFRYATHLIVMKDGEIVATGAPAAIVTSDLIEQVFALPNVIIGDPISGTPMVVPRTGGEDTCQNGPGE</sequence>
<dbReference type="Gene3D" id="3.40.50.300">
    <property type="entry name" value="P-loop containing nucleotide triphosphate hydrolases"/>
    <property type="match status" value="1"/>
</dbReference>
<evidence type="ECO:0000256" key="5">
    <source>
        <dbReference type="ARBA" id="ARBA00022741"/>
    </source>
</evidence>
<keyword evidence="7" id="KW-0408">Iron</keyword>
<keyword evidence="13" id="KW-1185">Reference proteome</keyword>
<proteinExistence type="predicted"/>